<dbReference type="Proteomes" id="UP001249760">
    <property type="component" value="Unassembled WGS sequence"/>
</dbReference>
<dbReference type="EMBL" id="JASKMA010000007">
    <property type="protein sequence ID" value="MDT6984009.1"/>
    <property type="molecule type" value="Genomic_DNA"/>
</dbReference>
<evidence type="ECO:0000313" key="2">
    <source>
        <dbReference type="Proteomes" id="UP001249760"/>
    </source>
</evidence>
<organism evidence="1 2">
    <name type="scientific">Streptomyces lusitanus</name>
    <dbReference type="NCBI Taxonomy" id="68232"/>
    <lineage>
        <taxon>Bacteria</taxon>
        <taxon>Bacillati</taxon>
        <taxon>Actinomycetota</taxon>
        <taxon>Actinomycetes</taxon>
        <taxon>Kitasatosporales</taxon>
        <taxon>Streptomycetaceae</taxon>
        <taxon>Streptomyces</taxon>
    </lineage>
</organism>
<name>A0ABU3JQ08_9ACTN</name>
<gene>
    <name evidence="1" type="ORF">QNO04_11110</name>
</gene>
<keyword evidence="2" id="KW-1185">Reference proteome</keyword>
<protein>
    <submittedName>
        <fullName evidence="1">Uncharacterized protein</fullName>
    </submittedName>
</protein>
<proteinExistence type="predicted"/>
<reference evidence="1 2" key="1">
    <citation type="submission" date="2023-05" db="EMBL/GenBank/DDBJ databases">
        <title>Streptomyces fuscus sp. nov., a brown-black pigment producing actinomyces isolated from dry sand of Sea duck farm.</title>
        <authorList>
            <person name="Xie J."/>
            <person name="Shen N."/>
        </authorList>
    </citation>
    <scope>NUCLEOTIDE SEQUENCE [LARGE SCALE GENOMIC DNA]</scope>
    <source>
        <strain evidence="1 2">CGMCC 4.1745</strain>
    </source>
</reference>
<evidence type="ECO:0000313" key="1">
    <source>
        <dbReference type="EMBL" id="MDT6984009.1"/>
    </source>
</evidence>
<dbReference type="RefSeq" id="WP_394307732.1">
    <property type="nucleotide sequence ID" value="NZ_JASKMA010000007.1"/>
</dbReference>
<comment type="caution">
    <text evidence="1">The sequence shown here is derived from an EMBL/GenBank/DDBJ whole genome shotgun (WGS) entry which is preliminary data.</text>
</comment>
<sequence length="45" mass="5192">MSDHALRLLRQDRRLAEPAAFPFDFDLNAEERCAYDRLGSEGPQL</sequence>
<accession>A0ABU3JQ08</accession>